<dbReference type="SUPFAM" id="SSF51735">
    <property type="entry name" value="NAD(P)-binding Rossmann-fold domains"/>
    <property type="match status" value="1"/>
</dbReference>
<dbReference type="PANTHER" id="PTHR43639">
    <property type="entry name" value="OXIDOREDUCTASE, SHORT-CHAIN DEHYDROGENASE/REDUCTASE FAMILY (AFU_ORTHOLOGUE AFUA_5G02870)"/>
    <property type="match status" value="1"/>
</dbReference>
<keyword evidence="2" id="KW-0560">Oxidoreductase</keyword>
<gene>
    <name evidence="3" type="ORF">RM533_01440</name>
</gene>
<proteinExistence type="inferred from homology"/>
<comment type="similarity">
    <text evidence="1">Belongs to the short-chain dehydrogenases/reductases (SDR) family.</text>
</comment>
<accession>A0ABU2ZE15</accession>
<evidence type="ECO:0000256" key="2">
    <source>
        <dbReference type="ARBA" id="ARBA00023002"/>
    </source>
</evidence>
<name>A0ABU2ZE15_9SPHN</name>
<evidence type="ECO:0000313" key="4">
    <source>
        <dbReference type="Proteomes" id="UP001259803"/>
    </source>
</evidence>
<protein>
    <submittedName>
        <fullName evidence="3">SDR family oxidoreductase</fullName>
    </submittedName>
</protein>
<dbReference type="PANTHER" id="PTHR43639:SF1">
    <property type="entry name" value="SHORT-CHAIN DEHYDROGENASE_REDUCTASE FAMILY PROTEIN"/>
    <property type="match status" value="1"/>
</dbReference>
<dbReference type="Pfam" id="PF13561">
    <property type="entry name" value="adh_short_C2"/>
    <property type="match status" value="1"/>
</dbReference>
<sequence length="267" mass="28580">MSAGAVLITGGAKRLGSVMARCFADAGYHVIIHYRRSAAAAAALAANLPDASTVEADLGDPAEARAMVERLGAMHPDWRVLVNNAAIFEPDTTQQDTQAGDSQAIFSPACLARAMTINAASPVVLAQTFLRCAKTRGHAGRRVINVIDQKIANMNPDFFSYTMAKQALHAATRMLAMEHAATSDRIYSLCPGAMLPSHDQRSEEHQISGRMNLLERLVEPEELAAAAVFLAQGTAANGQTLFIDAGQHLLDQPRDVLYLARQSTGRG</sequence>
<evidence type="ECO:0000313" key="3">
    <source>
        <dbReference type="EMBL" id="MDT0574842.1"/>
    </source>
</evidence>
<evidence type="ECO:0000256" key="1">
    <source>
        <dbReference type="ARBA" id="ARBA00006484"/>
    </source>
</evidence>
<dbReference type="EMBL" id="JAVRHS010000001">
    <property type="protein sequence ID" value="MDT0574842.1"/>
    <property type="molecule type" value="Genomic_DNA"/>
</dbReference>
<dbReference type="Proteomes" id="UP001259803">
    <property type="component" value="Unassembled WGS sequence"/>
</dbReference>
<reference evidence="3 4" key="1">
    <citation type="submission" date="2023-09" db="EMBL/GenBank/DDBJ databases">
        <authorList>
            <person name="Rey-Velasco X."/>
        </authorList>
    </citation>
    <scope>NUCLEOTIDE SEQUENCE [LARGE SCALE GENOMIC DNA]</scope>
    <source>
        <strain evidence="3 4">F390</strain>
    </source>
</reference>
<comment type="caution">
    <text evidence="3">The sequence shown here is derived from an EMBL/GenBank/DDBJ whole genome shotgun (WGS) entry which is preliminary data.</text>
</comment>
<keyword evidence="4" id="KW-1185">Reference proteome</keyword>
<organism evidence="3 4">
    <name type="scientific">Croceicoccus esteveae</name>
    <dbReference type="NCBI Taxonomy" id="3075597"/>
    <lineage>
        <taxon>Bacteria</taxon>
        <taxon>Pseudomonadati</taxon>
        <taxon>Pseudomonadota</taxon>
        <taxon>Alphaproteobacteria</taxon>
        <taxon>Sphingomonadales</taxon>
        <taxon>Erythrobacteraceae</taxon>
        <taxon>Croceicoccus</taxon>
    </lineage>
</organism>
<dbReference type="Gene3D" id="3.40.50.720">
    <property type="entry name" value="NAD(P)-binding Rossmann-like Domain"/>
    <property type="match status" value="1"/>
</dbReference>
<dbReference type="PRINTS" id="PR00081">
    <property type="entry name" value="GDHRDH"/>
</dbReference>
<dbReference type="InterPro" id="IPR002347">
    <property type="entry name" value="SDR_fam"/>
</dbReference>
<dbReference type="RefSeq" id="WP_311339401.1">
    <property type="nucleotide sequence ID" value="NZ_JAVRHS010000001.1"/>
</dbReference>
<dbReference type="InterPro" id="IPR036291">
    <property type="entry name" value="NAD(P)-bd_dom_sf"/>
</dbReference>